<dbReference type="Proteomes" id="UP001565242">
    <property type="component" value="Unassembled WGS sequence"/>
</dbReference>
<reference evidence="2 3" key="1">
    <citation type="submission" date="2024-03" db="EMBL/GenBank/DDBJ databases">
        <title>Mouse gut bacterial collection (mGBC) of GemPharmatech.</title>
        <authorList>
            <person name="He Y."/>
            <person name="Dong L."/>
            <person name="Wu D."/>
            <person name="Gao X."/>
            <person name="Lin Z."/>
        </authorList>
    </citation>
    <scope>NUCLEOTIDE SEQUENCE [LARGE SCALE GENOMIC DNA]</scope>
    <source>
        <strain evidence="2 3">20-218</strain>
    </source>
</reference>
<organism evidence="2 3">
    <name type="scientific">Lactococcus muris</name>
    <dbReference type="NCBI Taxonomy" id="2941330"/>
    <lineage>
        <taxon>Bacteria</taxon>
        <taxon>Bacillati</taxon>
        <taxon>Bacillota</taxon>
        <taxon>Bacilli</taxon>
        <taxon>Lactobacillales</taxon>
        <taxon>Streptococcaceae</taxon>
        <taxon>Lactococcus</taxon>
    </lineage>
</organism>
<dbReference type="RefSeq" id="WP_369918236.1">
    <property type="nucleotide sequence ID" value="NZ_JBCLSQ010000013.1"/>
</dbReference>
<keyword evidence="1" id="KW-1133">Transmembrane helix</keyword>
<feature type="transmembrane region" description="Helical" evidence="1">
    <location>
        <begin position="43"/>
        <end position="62"/>
    </location>
</feature>
<keyword evidence="1" id="KW-0472">Membrane</keyword>
<sequence>MKVAIILLCLGILLYIQYLEKTNKVKFKNDIEYQKVLLKKDRVILGCYEFIGVYAVAIYLAITVRGVLGEIPINITITSNNISLPFIIFVAVRKVIGYLVILHYNKKSHNEGRGHEKNLYFKRKQKKEG</sequence>
<proteinExistence type="predicted"/>
<dbReference type="EMBL" id="JBCLSQ010000013">
    <property type="protein sequence ID" value="MEY8538076.1"/>
    <property type="molecule type" value="Genomic_DNA"/>
</dbReference>
<comment type="caution">
    <text evidence="2">The sequence shown here is derived from an EMBL/GenBank/DDBJ whole genome shotgun (WGS) entry which is preliminary data.</text>
</comment>
<evidence type="ECO:0000313" key="2">
    <source>
        <dbReference type="EMBL" id="MEY8538076.1"/>
    </source>
</evidence>
<gene>
    <name evidence="2" type="ORF">AALM99_06440</name>
</gene>
<keyword evidence="1" id="KW-0812">Transmembrane</keyword>
<protein>
    <submittedName>
        <fullName evidence="2">Uncharacterized protein</fullName>
    </submittedName>
</protein>
<feature type="transmembrane region" description="Helical" evidence="1">
    <location>
        <begin position="82"/>
        <end position="104"/>
    </location>
</feature>
<name>A0ABV4D8K1_9LACT</name>
<accession>A0ABV4D8K1</accession>
<evidence type="ECO:0000313" key="3">
    <source>
        <dbReference type="Proteomes" id="UP001565242"/>
    </source>
</evidence>
<keyword evidence="3" id="KW-1185">Reference proteome</keyword>
<evidence type="ECO:0000256" key="1">
    <source>
        <dbReference type="SAM" id="Phobius"/>
    </source>
</evidence>